<dbReference type="AlphaFoldDB" id="A0A4R1GMB1"/>
<feature type="domain" description="CHASE2" evidence="5">
    <location>
        <begin position="39"/>
        <end position="367"/>
    </location>
</feature>
<dbReference type="RefSeq" id="WP_132286759.1">
    <property type="nucleotide sequence ID" value="NZ_SMFU01000007.1"/>
</dbReference>
<evidence type="ECO:0000313" key="6">
    <source>
        <dbReference type="EMBL" id="TCK08321.1"/>
    </source>
</evidence>
<feature type="domain" description="PPM-type phosphatase" evidence="4">
    <location>
        <begin position="475"/>
        <end position="697"/>
    </location>
</feature>
<keyword evidence="3" id="KW-1133">Transmembrane helix</keyword>
<dbReference type="EMBL" id="SMFU01000007">
    <property type="protein sequence ID" value="TCK08321.1"/>
    <property type="molecule type" value="Genomic_DNA"/>
</dbReference>
<dbReference type="Gene3D" id="3.60.40.10">
    <property type="entry name" value="PPM-type phosphatase domain"/>
    <property type="match status" value="1"/>
</dbReference>
<dbReference type="PANTHER" id="PTHR43156:SF2">
    <property type="entry name" value="STAGE II SPORULATION PROTEIN E"/>
    <property type="match status" value="1"/>
</dbReference>
<keyword evidence="1" id="KW-0378">Hydrolase</keyword>
<dbReference type="SMART" id="SM00331">
    <property type="entry name" value="PP2C_SIG"/>
    <property type="match status" value="1"/>
</dbReference>
<dbReference type="Proteomes" id="UP000294546">
    <property type="component" value="Unassembled WGS sequence"/>
</dbReference>
<dbReference type="Pfam" id="PF07228">
    <property type="entry name" value="SpoIIE"/>
    <property type="match status" value="1"/>
</dbReference>
<keyword evidence="2" id="KW-0175">Coiled coil</keyword>
<dbReference type="InterPro" id="IPR052016">
    <property type="entry name" value="Bact_Sigma-Reg"/>
</dbReference>
<dbReference type="SUPFAM" id="SSF81606">
    <property type="entry name" value="PP2C-like"/>
    <property type="match status" value="1"/>
</dbReference>
<dbReference type="GO" id="GO:0016791">
    <property type="term" value="F:phosphatase activity"/>
    <property type="evidence" value="ECO:0007669"/>
    <property type="project" value="TreeGrafter"/>
</dbReference>
<gene>
    <name evidence="6" type="ORF">CLV83_0396</name>
</gene>
<evidence type="ECO:0000313" key="7">
    <source>
        <dbReference type="Proteomes" id="UP000294546"/>
    </source>
</evidence>
<protein>
    <submittedName>
        <fullName evidence="6">Serine phosphatase RsbU (Regulator of sigma subunit)</fullName>
    </submittedName>
</protein>
<evidence type="ECO:0000256" key="1">
    <source>
        <dbReference type="ARBA" id="ARBA00022801"/>
    </source>
</evidence>
<dbReference type="InterPro" id="IPR036457">
    <property type="entry name" value="PPM-type-like_dom_sf"/>
</dbReference>
<evidence type="ECO:0000259" key="5">
    <source>
        <dbReference type="SMART" id="SM01080"/>
    </source>
</evidence>
<reference evidence="6 7" key="1">
    <citation type="submission" date="2019-03" db="EMBL/GenBank/DDBJ databases">
        <title>Genomic Encyclopedia of Archaeal and Bacterial Type Strains, Phase II (KMG-II): from individual species to whole genera.</title>
        <authorList>
            <person name="Goeker M."/>
        </authorList>
    </citation>
    <scope>NUCLEOTIDE SEQUENCE [LARGE SCALE GENOMIC DNA]</scope>
    <source>
        <strain evidence="6 7">DSM 27697</strain>
    </source>
</reference>
<feature type="transmembrane region" description="Helical" evidence="3">
    <location>
        <begin position="403"/>
        <end position="423"/>
    </location>
</feature>
<dbReference type="PANTHER" id="PTHR43156">
    <property type="entry name" value="STAGE II SPORULATION PROTEIN E-RELATED"/>
    <property type="match status" value="1"/>
</dbReference>
<organism evidence="6 7">
    <name type="scientific">Marinobacterium mangrovicola</name>
    <dbReference type="NCBI Taxonomy" id="1476959"/>
    <lineage>
        <taxon>Bacteria</taxon>
        <taxon>Pseudomonadati</taxon>
        <taxon>Pseudomonadota</taxon>
        <taxon>Gammaproteobacteria</taxon>
        <taxon>Oceanospirillales</taxon>
        <taxon>Oceanospirillaceae</taxon>
        <taxon>Marinobacterium</taxon>
    </lineage>
</organism>
<keyword evidence="3" id="KW-0472">Membrane</keyword>
<feature type="transmembrane region" description="Helical" evidence="3">
    <location>
        <begin position="354"/>
        <end position="371"/>
    </location>
</feature>
<feature type="transmembrane region" description="Helical" evidence="3">
    <location>
        <begin position="377"/>
        <end position="396"/>
    </location>
</feature>
<name>A0A4R1GMB1_9GAMM</name>
<proteinExistence type="predicted"/>
<dbReference type="InterPro" id="IPR007890">
    <property type="entry name" value="CHASE2"/>
</dbReference>
<dbReference type="SMART" id="SM01080">
    <property type="entry name" value="CHASE2"/>
    <property type="match status" value="1"/>
</dbReference>
<sequence>MFELRGGRSKLSPFGKGWAAPAGLLVLVLFHLFSLVPFQSFLRTFNFDLYQLVMPRERQSAPVVIVDIDEESLARYGQWPWPRSLMARLIEEIGVYNPAAIGIDVIMPEADRSTPCQSLRLLPSTPESLLESVCALPSNDELLAQTLAAYPTVLGVAGIPGNTPKAMPMTPVRIKGGDALAWVRQFPSALRNLPALEAAVSGHAILSADMDRGVIRKVPMVAAVGGNILPSLSLESLRLAAGSPLFDVSVGEWGISGVGFADLSIPTESDGSVWVHYSHHDPDRFVSASRVLMGAISPGELERRLVLIGFTGLGLVDFPTTSLGERVPGVEIHAQVLESIFDGEVLQRPYWARWVEAGLMTVLGLVVLYLLPRLKAWMHIPIVAGLVMLLAAGGLLAYSKYLLLLDVASPYVLFVVLYIAMMADSLLSEERQIDTLEEDLRTQREEAARVRGEMEAAKRFQMGIVPNAMDVFAGEPRIDLDAFMEPAKMVGGDLYDCFMLDEHRVFFVLGDVCGKGVPASLFMVISKTLCKSVLLRDGLKNLELGQLVSRANVEIARDNPEMLFVTAFLGVIDLRTGELLYCNAGHERPVLVAERCRSLELEGASGPPIAIVDEFEYTTHRHQLSSEEFLCIFSDGVTEAANRDQQLFGKERLLSALQGVTRDDRSTSMLERVKQGVYRFVGDAEPSDDLTVMVVRWRKEGSE</sequence>
<feature type="coiled-coil region" evidence="2">
    <location>
        <begin position="419"/>
        <end position="453"/>
    </location>
</feature>
<keyword evidence="7" id="KW-1185">Reference proteome</keyword>
<feature type="transmembrane region" description="Helical" evidence="3">
    <location>
        <begin position="18"/>
        <end position="38"/>
    </location>
</feature>
<evidence type="ECO:0000259" key="4">
    <source>
        <dbReference type="SMART" id="SM00331"/>
    </source>
</evidence>
<keyword evidence="3" id="KW-0812">Transmembrane</keyword>
<dbReference type="OrthoDB" id="9806704at2"/>
<comment type="caution">
    <text evidence="6">The sequence shown here is derived from an EMBL/GenBank/DDBJ whole genome shotgun (WGS) entry which is preliminary data.</text>
</comment>
<accession>A0A4R1GMB1</accession>
<evidence type="ECO:0000256" key="3">
    <source>
        <dbReference type="SAM" id="Phobius"/>
    </source>
</evidence>
<dbReference type="Pfam" id="PF05226">
    <property type="entry name" value="CHASE2"/>
    <property type="match status" value="1"/>
</dbReference>
<dbReference type="InterPro" id="IPR001932">
    <property type="entry name" value="PPM-type_phosphatase-like_dom"/>
</dbReference>
<evidence type="ECO:0000256" key="2">
    <source>
        <dbReference type="SAM" id="Coils"/>
    </source>
</evidence>